<dbReference type="Proteomes" id="UP000011518">
    <property type="component" value="Unassembled WGS sequence"/>
</dbReference>
<dbReference type="AlphaFoldDB" id="L9KPX9"/>
<keyword evidence="3" id="KW-1185">Reference proteome</keyword>
<protein>
    <submittedName>
        <fullName evidence="2">Uncharacterized protein</fullName>
    </submittedName>
</protein>
<dbReference type="EMBL" id="KB320710">
    <property type="protein sequence ID" value="ELW64851.1"/>
    <property type="molecule type" value="Genomic_DNA"/>
</dbReference>
<reference evidence="3" key="2">
    <citation type="journal article" date="2013" name="Nat. Commun.">
        <title>Genome of the Chinese tree shrew.</title>
        <authorList>
            <person name="Fan Y."/>
            <person name="Huang Z.Y."/>
            <person name="Cao C.C."/>
            <person name="Chen C.S."/>
            <person name="Chen Y.X."/>
            <person name="Fan D.D."/>
            <person name="He J."/>
            <person name="Hou H.L."/>
            <person name="Hu L."/>
            <person name="Hu X.T."/>
            <person name="Jiang X.T."/>
            <person name="Lai R."/>
            <person name="Lang Y.S."/>
            <person name="Liang B."/>
            <person name="Liao S.G."/>
            <person name="Mu D."/>
            <person name="Ma Y.Y."/>
            <person name="Niu Y.Y."/>
            <person name="Sun X.Q."/>
            <person name="Xia J.Q."/>
            <person name="Xiao J."/>
            <person name="Xiong Z.Q."/>
            <person name="Xu L."/>
            <person name="Yang L."/>
            <person name="Zhang Y."/>
            <person name="Zhao W."/>
            <person name="Zhao X.D."/>
            <person name="Zheng Y.T."/>
            <person name="Zhou J.M."/>
            <person name="Zhu Y.B."/>
            <person name="Zhang G.J."/>
            <person name="Wang J."/>
            <person name="Yao Y.G."/>
        </authorList>
    </citation>
    <scope>NUCLEOTIDE SEQUENCE [LARGE SCALE GENOMIC DNA]</scope>
</reference>
<evidence type="ECO:0000256" key="1">
    <source>
        <dbReference type="SAM" id="MobiDB-lite"/>
    </source>
</evidence>
<reference evidence="3" key="1">
    <citation type="submission" date="2012-07" db="EMBL/GenBank/DDBJ databases">
        <title>Genome of the Chinese tree shrew, a rising model animal genetically related to primates.</title>
        <authorList>
            <person name="Zhang G."/>
            <person name="Fan Y."/>
            <person name="Yao Y."/>
            <person name="Huang Z."/>
        </authorList>
    </citation>
    <scope>NUCLEOTIDE SEQUENCE [LARGE SCALE GENOMIC DNA]</scope>
</reference>
<gene>
    <name evidence="2" type="ORF">TREES_T100002988</name>
</gene>
<evidence type="ECO:0000313" key="3">
    <source>
        <dbReference type="Proteomes" id="UP000011518"/>
    </source>
</evidence>
<sequence length="211" mass="22926">MAPGTVHYACIAPTYLFPSVGNLCACSFWCVHTGEEIEAVNEFLQWEQLLPREKQRLREKYTLHIQKATIGFTSNLGLLAGQDGGTPTAGQVTGPSSAKVLHCLRSTPELRHLRQRPGDTWRPHPQAEPRDSEERCRHFRRAADGRSRQVSPACVNGEPGGGELAAAFQVQNRGDSTQALRDVSTGAVAPQLLRRTAAAPPAGPPQARSSK</sequence>
<feature type="region of interest" description="Disordered" evidence="1">
    <location>
        <begin position="176"/>
        <end position="211"/>
    </location>
</feature>
<evidence type="ECO:0000313" key="2">
    <source>
        <dbReference type="EMBL" id="ELW64851.1"/>
    </source>
</evidence>
<proteinExistence type="predicted"/>
<feature type="region of interest" description="Disordered" evidence="1">
    <location>
        <begin position="114"/>
        <end position="135"/>
    </location>
</feature>
<feature type="compositionally biased region" description="Low complexity" evidence="1">
    <location>
        <begin position="189"/>
        <end position="211"/>
    </location>
</feature>
<accession>L9KPX9</accession>
<organism evidence="2 3">
    <name type="scientific">Tupaia chinensis</name>
    <name type="common">Chinese tree shrew</name>
    <name type="synonym">Tupaia belangeri chinensis</name>
    <dbReference type="NCBI Taxonomy" id="246437"/>
    <lineage>
        <taxon>Eukaryota</taxon>
        <taxon>Metazoa</taxon>
        <taxon>Chordata</taxon>
        <taxon>Craniata</taxon>
        <taxon>Vertebrata</taxon>
        <taxon>Euteleostomi</taxon>
        <taxon>Mammalia</taxon>
        <taxon>Eutheria</taxon>
        <taxon>Euarchontoglires</taxon>
        <taxon>Scandentia</taxon>
        <taxon>Tupaiidae</taxon>
        <taxon>Tupaia</taxon>
    </lineage>
</organism>
<name>L9KPX9_TUPCH</name>
<dbReference type="InParanoid" id="L9KPX9"/>